<keyword evidence="1" id="KW-0812">Transmembrane</keyword>
<accession>A0A6G1G021</accession>
<sequence>MLRAAVTTKNLGERVDEYHLKTRRLPALCNGRLSVCVAIDLLDVFSIFSTLSLVAFKFRQSMFAFSPYLFMPEKRCEYLLTIKGTIRSCSKNPNYKSPPSSCSCQHHSMHSINSRWWQIFPKGQG</sequence>
<feature type="transmembrane region" description="Helical" evidence="1">
    <location>
        <begin position="32"/>
        <end position="56"/>
    </location>
</feature>
<proteinExistence type="predicted"/>
<organism evidence="2">
    <name type="scientific">Eremomyces bilateralis CBS 781.70</name>
    <dbReference type="NCBI Taxonomy" id="1392243"/>
    <lineage>
        <taxon>Eukaryota</taxon>
        <taxon>Fungi</taxon>
        <taxon>Dikarya</taxon>
        <taxon>Ascomycota</taxon>
        <taxon>Pezizomycotina</taxon>
        <taxon>Dothideomycetes</taxon>
        <taxon>Dothideomycetes incertae sedis</taxon>
        <taxon>Eremomycetales</taxon>
        <taxon>Eremomycetaceae</taxon>
        <taxon>Eremomyces</taxon>
    </lineage>
</organism>
<evidence type="ECO:0000313" key="2">
    <source>
        <dbReference type="EMBL" id="KAF1811368.1"/>
    </source>
</evidence>
<gene>
    <name evidence="2 4" type="ORF">P152DRAFT_71154</name>
</gene>
<name>A0A6G1G021_9PEZI</name>
<protein>
    <submittedName>
        <fullName evidence="2 4">Uncharacterized protein</fullName>
    </submittedName>
</protein>
<reference evidence="4" key="3">
    <citation type="submission" date="2025-04" db="UniProtKB">
        <authorList>
            <consortium name="RefSeq"/>
        </authorList>
    </citation>
    <scope>IDENTIFICATION</scope>
    <source>
        <strain evidence="4">CBS 781.70</strain>
    </source>
</reference>
<evidence type="ECO:0000256" key="1">
    <source>
        <dbReference type="SAM" id="Phobius"/>
    </source>
</evidence>
<dbReference type="Proteomes" id="UP000504638">
    <property type="component" value="Unplaced"/>
</dbReference>
<keyword evidence="3" id="KW-1185">Reference proteome</keyword>
<reference evidence="2 4" key="1">
    <citation type="submission" date="2020-01" db="EMBL/GenBank/DDBJ databases">
        <authorList>
            <consortium name="DOE Joint Genome Institute"/>
            <person name="Haridas S."/>
            <person name="Albert R."/>
            <person name="Binder M."/>
            <person name="Bloem J."/>
            <person name="Labutti K."/>
            <person name="Salamov A."/>
            <person name="Andreopoulos B."/>
            <person name="Baker S.E."/>
            <person name="Barry K."/>
            <person name="Bills G."/>
            <person name="Bluhm B.H."/>
            <person name="Cannon C."/>
            <person name="Castanera R."/>
            <person name="Culley D.E."/>
            <person name="Daum C."/>
            <person name="Ezra D."/>
            <person name="Gonzalez J.B."/>
            <person name="Henrissat B."/>
            <person name="Kuo A."/>
            <person name="Liang C."/>
            <person name="Lipzen A."/>
            <person name="Lutzoni F."/>
            <person name="Magnuson J."/>
            <person name="Mondo S."/>
            <person name="Nolan M."/>
            <person name="Ohm R."/>
            <person name="Pangilinan J."/>
            <person name="Park H.-J."/>
            <person name="Ramirez L."/>
            <person name="Alfaro M."/>
            <person name="Sun H."/>
            <person name="Tritt A."/>
            <person name="Yoshinaga Y."/>
            <person name="Zwiers L.-H."/>
            <person name="Turgeon B.G."/>
            <person name="Goodwin S.B."/>
            <person name="Spatafora J.W."/>
            <person name="Crous P.W."/>
            <person name="Grigoriev I.V."/>
        </authorList>
    </citation>
    <scope>NUCLEOTIDE SEQUENCE</scope>
    <source>
        <strain evidence="2 4">CBS 781.70</strain>
    </source>
</reference>
<dbReference type="GeneID" id="54423760"/>
<dbReference type="RefSeq" id="XP_033532999.1">
    <property type="nucleotide sequence ID" value="XM_033683190.1"/>
</dbReference>
<reference evidence="4" key="2">
    <citation type="submission" date="2020-04" db="EMBL/GenBank/DDBJ databases">
        <authorList>
            <consortium name="NCBI Genome Project"/>
        </authorList>
    </citation>
    <scope>NUCLEOTIDE SEQUENCE</scope>
    <source>
        <strain evidence="4">CBS 781.70</strain>
    </source>
</reference>
<keyword evidence="1" id="KW-1133">Transmembrane helix</keyword>
<evidence type="ECO:0000313" key="4">
    <source>
        <dbReference type="RefSeq" id="XP_033532999.1"/>
    </source>
</evidence>
<evidence type="ECO:0000313" key="3">
    <source>
        <dbReference type="Proteomes" id="UP000504638"/>
    </source>
</evidence>
<keyword evidence="1" id="KW-0472">Membrane</keyword>
<dbReference type="AlphaFoldDB" id="A0A6G1G021"/>
<dbReference type="EMBL" id="ML975162">
    <property type="protein sequence ID" value="KAF1811368.1"/>
    <property type="molecule type" value="Genomic_DNA"/>
</dbReference>